<protein>
    <submittedName>
        <fullName evidence="3">Uncharacterized protein</fullName>
    </submittedName>
</protein>
<evidence type="ECO:0000313" key="3">
    <source>
        <dbReference type="EMBL" id="MBB3105927.1"/>
    </source>
</evidence>
<feature type="region of interest" description="Disordered" evidence="1">
    <location>
        <begin position="191"/>
        <end position="217"/>
    </location>
</feature>
<reference evidence="3 4" key="1">
    <citation type="submission" date="2020-08" db="EMBL/GenBank/DDBJ databases">
        <title>Genomic Encyclopedia of Type Strains, Phase III (KMG-III): the genomes of soil and plant-associated and newly described type strains.</title>
        <authorList>
            <person name="Whitman W."/>
        </authorList>
    </citation>
    <scope>NUCLEOTIDE SEQUENCE [LARGE SCALE GENOMIC DNA]</scope>
    <source>
        <strain evidence="3 4">CECT 5885</strain>
    </source>
</reference>
<keyword evidence="2" id="KW-0472">Membrane</keyword>
<dbReference type="Proteomes" id="UP000588111">
    <property type="component" value="Unassembled WGS sequence"/>
</dbReference>
<sequence>MVKLREKWIWALCFAILVHVGVFFIFYLNIDKDSSKEINNSSEITNTVKTAEPLTTIDSNDSHSPSNSKIYTTTLKNDKAIKNFNTNSEQIKAITPEEQLSLTAKNDKADSTTAKDLRDDKNLISTEAALTSANNQTLNAIKNEASLLDTDVPIQKEQVKIDKEYLSMKSEVEEVNNRLSAAIDEVKKRNQQKIDQMEQQKTGSEISSNEYIIERSE</sequence>
<keyword evidence="2" id="KW-1133">Transmembrane helix</keyword>
<name>A0A839T909_9GAMM</name>
<feature type="transmembrane region" description="Helical" evidence="2">
    <location>
        <begin position="9"/>
        <end position="30"/>
    </location>
</feature>
<comment type="caution">
    <text evidence="3">The sequence shown here is derived from an EMBL/GenBank/DDBJ whole genome shotgun (WGS) entry which is preliminary data.</text>
</comment>
<dbReference type="EMBL" id="JACHXL010000001">
    <property type="protein sequence ID" value="MBB3105927.1"/>
    <property type="molecule type" value="Genomic_DNA"/>
</dbReference>
<organism evidence="3 4">
    <name type="scientific">Psychrobacter luti</name>
    <dbReference type="NCBI Taxonomy" id="198481"/>
    <lineage>
        <taxon>Bacteria</taxon>
        <taxon>Pseudomonadati</taxon>
        <taxon>Pseudomonadota</taxon>
        <taxon>Gammaproteobacteria</taxon>
        <taxon>Moraxellales</taxon>
        <taxon>Moraxellaceae</taxon>
        <taxon>Psychrobacter</taxon>
    </lineage>
</organism>
<keyword evidence="4" id="KW-1185">Reference proteome</keyword>
<evidence type="ECO:0000313" key="4">
    <source>
        <dbReference type="Proteomes" id="UP000588111"/>
    </source>
</evidence>
<keyword evidence="2" id="KW-0812">Transmembrane</keyword>
<proteinExistence type="predicted"/>
<accession>A0A839T909</accession>
<evidence type="ECO:0000256" key="1">
    <source>
        <dbReference type="SAM" id="MobiDB-lite"/>
    </source>
</evidence>
<evidence type="ECO:0000256" key="2">
    <source>
        <dbReference type="SAM" id="Phobius"/>
    </source>
</evidence>
<dbReference type="AlphaFoldDB" id="A0A839T909"/>
<feature type="compositionally biased region" description="Polar residues" evidence="1">
    <location>
        <begin position="193"/>
        <end position="210"/>
    </location>
</feature>
<gene>
    <name evidence="3" type="ORF">FHS24_000418</name>
</gene>
<dbReference type="RefSeq" id="WP_183618316.1">
    <property type="nucleotide sequence ID" value="NZ_CAJHAH010000011.1"/>
</dbReference>